<dbReference type="Proteomes" id="UP000035740">
    <property type="component" value="Unassembled WGS sequence"/>
</dbReference>
<evidence type="ECO:0000313" key="3">
    <source>
        <dbReference type="Proteomes" id="UP000035740"/>
    </source>
</evidence>
<protein>
    <submittedName>
        <fullName evidence="2">Uncharacterized protein</fullName>
    </submittedName>
</protein>
<feature type="region of interest" description="Disordered" evidence="1">
    <location>
        <begin position="38"/>
        <end position="109"/>
    </location>
</feature>
<organism evidence="2 3">
    <name type="scientific">Beta vulgaris subsp. vulgaris</name>
    <name type="common">Beet</name>
    <dbReference type="NCBI Taxonomy" id="3555"/>
    <lineage>
        <taxon>Eukaryota</taxon>
        <taxon>Viridiplantae</taxon>
        <taxon>Streptophyta</taxon>
        <taxon>Embryophyta</taxon>
        <taxon>Tracheophyta</taxon>
        <taxon>Spermatophyta</taxon>
        <taxon>Magnoliopsida</taxon>
        <taxon>eudicotyledons</taxon>
        <taxon>Gunneridae</taxon>
        <taxon>Pentapetalae</taxon>
        <taxon>Caryophyllales</taxon>
        <taxon>Chenopodiaceae</taxon>
        <taxon>Betoideae</taxon>
        <taxon>Beta</taxon>
    </lineage>
</organism>
<proteinExistence type="predicted"/>
<feature type="compositionally biased region" description="Low complexity" evidence="1">
    <location>
        <begin position="73"/>
        <end position="85"/>
    </location>
</feature>
<reference evidence="2 3" key="1">
    <citation type="journal article" date="2014" name="Nature">
        <title>The genome of the recently domesticated crop plant sugar beet (Beta vulgaris).</title>
        <authorList>
            <person name="Dohm J.C."/>
            <person name="Minoche A.E."/>
            <person name="Holtgrawe D."/>
            <person name="Capella-Gutierrez S."/>
            <person name="Zakrzewski F."/>
            <person name="Tafer H."/>
            <person name="Rupp O."/>
            <person name="Sorensen T.R."/>
            <person name="Stracke R."/>
            <person name="Reinhardt R."/>
            <person name="Goesmann A."/>
            <person name="Kraft T."/>
            <person name="Schulz B."/>
            <person name="Stadler P.F."/>
            <person name="Schmidt T."/>
            <person name="Gabaldon T."/>
            <person name="Lehrach H."/>
            <person name="Weisshaar B."/>
            <person name="Himmelbauer H."/>
        </authorList>
    </citation>
    <scope>NUCLEOTIDE SEQUENCE [LARGE SCALE GENOMIC DNA]</scope>
    <source>
        <tissue evidence="2">Taproot</tissue>
    </source>
</reference>
<feature type="non-terminal residue" evidence="2">
    <location>
        <position position="1"/>
    </location>
</feature>
<gene>
    <name evidence="2" type="ORF">BVRB_032720</name>
</gene>
<evidence type="ECO:0000256" key="1">
    <source>
        <dbReference type="SAM" id="MobiDB-lite"/>
    </source>
</evidence>
<evidence type="ECO:0000313" key="2">
    <source>
        <dbReference type="EMBL" id="KMS93315.1"/>
    </source>
</evidence>
<dbReference type="AlphaFoldDB" id="A0A0J8DRF9"/>
<name>A0A0J8DRF9_BETVV</name>
<keyword evidence="3" id="KW-1185">Reference proteome</keyword>
<feature type="compositionally biased region" description="Low complexity" evidence="1">
    <location>
        <begin position="55"/>
        <end position="66"/>
    </location>
</feature>
<dbReference type="Gramene" id="KMS93315">
    <property type="protein sequence ID" value="KMS93315"/>
    <property type="gene ID" value="BVRB_032720"/>
</dbReference>
<sequence>YFDRLQKELHKPPRAFPLLSVWKREIIRSRISYEFRSGLGMGTVLPRIPAPMHGQQQQNQQQQDQQQQEDEQQQQQQDDQQQQQRDQQHHHQRHQQHQQDEQQQVMPSD</sequence>
<dbReference type="EMBL" id="KQ104184">
    <property type="protein sequence ID" value="KMS93315.1"/>
    <property type="molecule type" value="Genomic_DNA"/>
</dbReference>
<accession>A0A0J8DRF9</accession>